<keyword evidence="3" id="KW-1185">Reference proteome</keyword>
<evidence type="ECO:0000313" key="3">
    <source>
        <dbReference type="Proteomes" id="UP001341840"/>
    </source>
</evidence>
<proteinExistence type="predicted"/>
<dbReference type="EMBL" id="JASCZI010001225">
    <property type="protein sequence ID" value="MED6114572.1"/>
    <property type="molecule type" value="Genomic_DNA"/>
</dbReference>
<sequence>MDFRYKDAFRQLEEKEIIFINNYKRSKVDWSSRFDKATNEMAEQKKKFALLKEQLTRMKEKYRLMETLLQRRDQALKSYGSEIEDIRDVTFQARKRAKKVQEVESKLPPGETQKLLLDLAKELNHKKLSLRHPYRTRSQSKAIDDLGHAQEEIKEEMNQMKEQMAKILEALQVMSTSGIPTVLGGEQTNVPQYPPNFGSQGIITPLSINQGLTTSMPIYGLPPGYTPPIATYSDNVATTQNII</sequence>
<evidence type="ECO:0000313" key="2">
    <source>
        <dbReference type="EMBL" id="MED6114572.1"/>
    </source>
</evidence>
<comment type="caution">
    <text evidence="2">The sequence shown here is derived from an EMBL/GenBank/DDBJ whole genome shotgun (WGS) entry which is preliminary data.</text>
</comment>
<name>A0ABU6QRB2_9FABA</name>
<protein>
    <submittedName>
        <fullName evidence="2">Uncharacterized protein</fullName>
    </submittedName>
</protein>
<dbReference type="Proteomes" id="UP001341840">
    <property type="component" value="Unassembled WGS sequence"/>
</dbReference>
<feature type="coiled-coil region" evidence="1">
    <location>
        <begin position="34"/>
        <end position="61"/>
    </location>
</feature>
<accession>A0ABU6QRB2</accession>
<evidence type="ECO:0000256" key="1">
    <source>
        <dbReference type="SAM" id="Coils"/>
    </source>
</evidence>
<gene>
    <name evidence="2" type="ORF">PIB30_081562</name>
</gene>
<reference evidence="2 3" key="1">
    <citation type="journal article" date="2023" name="Plants (Basel)">
        <title>Bridging the Gap: Combining Genomics and Transcriptomics Approaches to Understand Stylosanthes scabra, an Orphan Legume from the Brazilian Caatinga.</title>
        <authorList>
            <person name="Ferreira-Neto J.R.C."/>
            <person name="da Silva M.D."/>
            <person name="Binneck E."/>
            <person name="de Melo N.F."/>
            <person name="da Silva R.H."/>
            <person name="de Melo A.L.T.M."/>
            <person name="Pandolfi V."/>
            <person name="Bustamante F.O."/>
            <person name="Brasileiro-Vidal A.C."/>
            <person name="Benko-Iseppon A.M."/>
        </authorList>
    </citation>
    <scope>NUCLEOTIDE SEQUENCE [LARGE SCALE GENOMIC DNA]</scope>
    <source>
        <tissue evidence="2">Leaves</tissue>
    </source>
</reference>
<organism evidence="2 3">
    <name type="scientific">Stylosanthes scabra</name>
    <dbReference type="NCBI Taxonomy" id="79078"/>
    <lineage>
        <taxon>Eukaryota</taxon>
        <taxon>Viridiplantae</taxon>
        <taxon>Streptophyta</taxon>
        <taxon>Embryophyta</taxon>
        <taxon>Tracheophyta</taxon>
        <taxon>Spermatophyta</taxon>
        <taxon>Magnoliopsida</taxon>
        <taxon>eudicotyledons</taxon>
        <taxon>Gunneridae</taxon>
        <taxon>Pentapetalae</taxon>
        <taxon>rosids</taxon>
        <taxon>fabids</taxon>
        <taxon>Fabales</taxon>
        <taxon>Fabaceae</taxon>
        <taxon>Papilionoideae</taxon>
        <taxon>50 kb inversion clade</taxon>
        <taxon>dalbergioids sensu lato</taxon>
        <taxon>Dalbergieae</taxon>
        <taxon>Pterocarpus clade</taxon>
        <taxon>Stylosanthes</taxon>
    </lineage>
</organism>
<keyword evidence="1" id="KW-0175">Coiled coil</keyword>
<feature type="coiled-coil region" evidence="1">
    <location>
        <begin position="143"/>
        <end position="170"/>
    </location>
</feature>